<gene>
    <name evidence="1" type="ORF">P245_20905</name>
</gene>
<name>A0A0E3BBX6_9BURK</name>
<reference evidence="1 2" key="1">
    <citation type="submission" date="2013-09" db="EMBL/GenBank/DDBJ databases">
        <title>High correlation between genotypes and phenotypes of environmental bacteria Comamonas testosteroni strains.</title>
        <authorList>
            <person name="Liu L."/>
            <person name="Zhu W."/>
            <person name="Xia X."/>
            <person name="Xu B."/>
            <person name="Luo M."/>
            <person name="Wang G."/>
        </authorList>
    </citation>
    <scope>NUCLEOTIDE SEQUENCE [LARGE SCALE GENOMIC DNA]</scope>
    <source>
        <strain evidence="1 2">JL14</strain>
    </source>
</reference>
<organism evidence="1 2">
    <name type="scientific">Comamonas thiooxydans</name>
    <dbReference type="NCBI Taxonomy" id="363952"/>
    <lineage>
        <taxon>Bacteria</taxon>
        <taxon>Pseudomonadati</taxon>
        <taxon>Pseudomonadota</taxon>
        <taxon>Betaproteobacteria</taxon>
        <taxon>Burkholderiales</taxon>
        <taxon>Comamonadaceae</taxon>
        <taxon>Comamonas</taxon>
    </lineage>
</organism>
<dbReference type="EMBL" id="AWTN01000114">
    <property type="protein sequence ID" value="KGG86180.1"/>
    <property type="molecule type" value="Genomic_DNA"/>
</dbReference>
<dbReference type="AlphaFoldDB" id="A0A0E3BBX6"/>
<comment type="caution">
    <text evidence="1">The sequence shown here is derived from an EMBL/GenBank/DDBJ whole genome shotgun (WGS) entry which is preliminary data.</text>
</comment>
<protein>
    <submittedName>
        <fullName evidence="1">Uncharacterized protein</fullName>
    </submittedName>
</protein>
<evidence type="ECO:0000313" key="2">
    <source>
        <dbReference type="Proteomes" id="UP000029567"/>
    </source>
</evidence>
<dbReference type="Proteomes" id="UP000029567">
    <property type="component" value="Unassembled WGS sequence"/>
</dbReference>
<proteinExistence type="predicted"/>
<accession>A0A0E3BBX6</accession>
<evidence type="ECO:0000313" key="1">
    <source>
        <dbReference type="EMBL" id="KGG86180.1"/>
    </source>
</evidence>
<sequence length="47" mass="5034">MMGFIEAMLMSLGILGGLWQLGVEIRKGLVEAAKVANKRGEDNAEDA</sequence>